<evidence type="ECO:0000313" key="1">
    <source>
        <dbReference type="EMBL" id="KAF9518896.1"/>
    </source>
</evidence>
<organism evidence="1 2">
    <name type="scientific">Hydnum rufescens UP504</name>
    <dbReference type="NCBI Taxonomy" id="1448309"/>
    <lineage>
        <taxon>Eukaryota</taxon>
        <taxon>Fungi</taxon>
        <taxon>Dikarya</taxon>
        <taxon>Basidiomycota</taxon>
        <taxon>Agaricomycotina</taxon>
        <taxon>Agaricomycetes</taxon>
        <taxon>Cantharellales</taxon>
        <taxon>Hydnaceae</taxon>
        <taxon>Hydnum</taxon>
    </lineage>
</organism>
<gene>
    <name evidence="1" type="ORF">BS47DRAFT_1358537</name>
</gene>
<sequence>MFLYSSFEVLINATGSNSECENLRTTAIIKIADAVEWLLKCPVPEGDYWPMGDGNIQHIFFNIEEAPVTFATSGTLKTYVNKALSSLPGKIKHHVTLTTDARLYCPSDVTFKNFL</sequence>
<accession>A0A9P6B9V3</accession>
<evidence type="ECO:0000313" key="2">
    <source>
        <dbReference type="Proteomes" id="UP000886523"/>
    </source>
</evidence>
<dbReference type="EMBL" id="MU128921">
    <property type="protein sequence ID" value="KAF9518896.1"/>
    <property type="molecule type" value="Genomic_DNA"/>
</dbReference>
<name>A0A9P6B9V3_9AGAM</name>
<dbReference type="OrthoDB" id="2623379at2759"/>
<dbReference type="Proteomes" id="UP000886523">
    <property type="component" value="Unassembled WGS sequence"/>
</dbReference>
<comment type="caution">
    <text evidence="1">The sequence shown here is derived from an EMBL/GenBank/DDBJ whole genome shotgun (WGS) entry which is preliminary data.</text>
</comment>
<protein>
    <submittedName>
        <fullName evidence="1">Uncharacterized protein</fullName>
    </submittedName>
</protein>
<dbReference type="AlphaFoldDB" id="A0A9P6B9V3"/>
<keyword evidence="2" id="KW-1185">Reference proteome</keyword>
<proteinExistence type="predicted"/>
<reference evidence="1" key="1">
    <citation type="journal article" date="2020" name="Nat. Commun.">
        <title>Large-scale genome sequencing of mycorrhizal fungi provides insights into the early evolution of symbiotic traits.</title>
        <authorList>
            <person name="Miyauchi S."/>
            <person name="Kiss E."/>
            <person name="Kuo A."/>
            <person name="Drula E."/>
            <person name="Kohler A."/>
            <person name="Sanchez-Garcia M."/>
            <person name="Morin E."/>
            <person name="Andreopoulos B."/>
            <person name="Barry K.W."/>
            <person name="Bonito G."/>
            <person name="Buee M."/>
            <person name="Carver A."/>
            <person name="Chen C."/>
            <person name="Cichocki N."/>
            <person name="Clum A."/>
            <person name="Culley D."/>
            <person name="Crous P.W."/>
            <person name="Fauchery L."/>
            <person name="Girlanda M."/>
            <person name="Hayes R.D."/>
            <person name="Keri Z."/>
            <person name="LaButti K."/>
            <person name="Lipzen A."/>
            <person name="Lombard V."/>
            <person name="Magnuson J."/>
            <person name="Maillard F."/>
            <person name="Murat C."/>
            <person name="Nolan M."/>
            <person name="Ohm R.A."/>
            <person name="Pangilinan J."/>
            <person name="Pereira M.F."/>
            <person name="Perotto S."/>
            <person name="Peter M."/>
            <person name="Pfister S."/>
            <person name="Riley R."/>
            <person name="Sitrit Y."/>
            <person name="Stielow J.B."/>
            <person name="Szollosi G."/>
            <person name="Zifcakova L."/>
            <person name="Stursova M."/>
            <person name="Spatafora J.W."/>
            <person name="Tedersoo L."/>
            <person name="Vaario L.M."/>
            <person name="Yamada A."/>
            <person name="Yan M."/>
            <person name="Wang P."/>
            <person name="Xu J."/>
            <person name="Bruns T."/>
            <person name="Baldrian P."/>
            <person name="Vilgalys R."/>
            <person name="Dunand C."/>
            <person name="Henrissat B."/>
            <person name="Grigoriev I.V."/>
            <person name="Hibbett D."/>
            <person name="Nagy L.G."/>
            <person name="Martin F.M."/>
        </authorList>
    </citation>
    <scope>NUCLEOTIDE SEQUENCE</scope>
    <source>
        <strain evidence="1">UP504</strain>
    </source>
</reference>